<name>J4GBP5_9APHY</name>
<dbReference type="GeneID" id="24099244"/>
<keyword evidence="2" id="KW-1185">Reference proteome</keyword>
<protein>
    <submittedName>
        <fullName evidence="1">Uncharacterized protein</fullName>
    </submittedName>
</protein>
<accession>J4GBP5</accession>
<dbReference type="Gene3D" id="3.40.50.11350">
    <property type="match status" value="1"/>
</dbReference>
<evidence type="ECO:0000313" key="1">
    <source>
        <dbReference type="EMBL" id="CCM04333.1"/>
    </source>
</evidence>
<dbReference type="RefSeq" id="XP_012183616.1">
    <property type="nucleotide sequence ID" value="XM_012328226.1"/>
</dbReference>
<dbReference type="InParanoid" id="J4GBP5"/>
<gene>
    <name evidence="1" type="ORF">FIBRA_06505</name>
</gene>
<sequence>MTNGPPEWVEEVKAAFRKSTGGKEWRSVRSSRDLVVSAEQKYVKQAVDMLIGQRAQVFIGNGFSSLSGIVTMFRMANKIPAQQNRLL</sequence>
<dbReference type="HOGENOM" id="CLU_2483380_0_0_1"/>
<evidence type="ECO:0000313" key="2">
    <source>
        <dbReference type="Proteomes" id="UP000006352"/>
    </source>
</evidence>
<dbReference type="Proteomes" id="UP000006352">
    <property type="component" value="Unassembled WGS sequence"/>
</dbReference>
<proteinExistence type="predicted"/>
<dbReference type="OrthoDB" id="2559662at2759"/>
<dbReference type="EMBL" id="HE797150">
    <property type="protein sequence ID" value="CCM04333.1"/>
    <property type="molecule type" value="Genomic_DNA"/>
</dbReference>
<organism evidence="1 2">
    <name type="scientific">Fibroporia radiculosa</name>
    <dbReference type="NCBI Taxonomy" id="599839"/>
    <lineage>
        <taxon>Eukaryota</taxon>
        <taxon>Fungi</taxon>
        <taxon>Dikarya</taxon>
        <taxon>Basidiomycota</taxon>
        <taxon>Agaricomycotina</taxon>
        <taxon>Agaricomycetes</taxon>
        <taxon>Polyporales</taxon>
        <taxon>Fibroporiaceae</taxon>
        <taxon>Fibroporia</taxon>
    </lineage>
</organism>
<dbReference type="AlphaFoldDB" id="J4GBP5"/>
<reference evidence="1 2" key="1">
    <citation type="journal article" date="2012" name="Appl. Environ. Microbiol.">
        <title>Short-read sequencing for genomic analysis of the brown rot fungus Fibroporia radiculosa.</title>
        <authorList>
            <person name="Tang J.D."/>
            <person name="Perkins A.D."/>
            <person name="Sonstegard T.S."/>
            <person name="Schroeder S.G."/>
            <person name="Burgess S.C."/>
            <person name="Diehl S.V."/>
        </authorList>
    </citation>
    <scope>NUCLEOTIDE SEQUENCE [LARGE SCALE GENOMIC DNA]</scope>
    <source>
        <strain evidence="1 2">TFFH 294</strain>
    </source>
</reference>